<feature type="compositionally biased region" description="Polar residues" evidence="1">
    <location>
        <begin position="1"/>
        <end position="11"/>
    </location>
</feature>
<dbReference type="OrthoDB" id="10554866at2759"/>
<reference evidence="2" key="1">
    <citation type="submission" date="2021-06" db="EMBL/GenBank/DDBJ databases">
        <authorList>
            <person name="Kallberg Y."/>
            <person name="Tangrot J."/>
            <person name="Rosling A."/>
        </authorList>
    </citation>
    <scope>NUCLEOTIDE SEQUENCE</scope>
    <source>
        <strain evidence="2">MA453B</strain>
    </source>
</reference>
<feature type="compositionally biased region" description="Basic and acidic residues" evidence="1">
    <location>
        <begin position="30"/>
        <end position="39"/>
    </location>
</feature>
<dbReference type="EMBL" id="CAJVPY010008022">
    <property type="protein sequence ID" value="CAG8690323.1"/>
    <property type="molecule type" value="Genomic_DNA"/>
</dbReference>
<proteinExistence type="predicted"/>
<comment type="caution">
    <text evidence="2">The sequence shown here is derived from an EMBL/GenBank/DDBJ whole genome shotgun (WGS) entry which is preliminary data.</text>
</comment>
<evidence type="ECO:0000313" key="3">
    <source>
        <dbReference type="Proteomes" id="UP000789405"/>
    </source>
</evidence>
<protein>
    <submittedName>
        <fullName evidence="2">5729_t:CDS:1</fullName>
    </submittedName>
</protein>
<gene>
    <name evidence="2" type="ORF">DERYTH_LOCUS12331</name>
</gene>
<evidence type="ECO:0000256" key="1">
    <source>
        <dbReference type="SAM" id="MobiDB-lite"/>
    </source>
</evidence>
<sequence length="157" mass="18168">MVRNLSINSAKTFDESSGEDSSSCSEDSDHDDHDNEGKNSHYRKKRTGSPNAYELQSHYKDLEENKVQKRKQATLYKLNNTWDISHAKEEVIEIIERYKGKDNTEEDIVISDTTAIYIRKSSQVKNEETRMDYLVQAIQALPLDAIKRGENSGNWYF</sequence>
<dbReference type="Proteomes" id="UP000789405">
    <property type="component" value="Unassembled WGS sequence"/>
</dbReference>
<feature type="region of interest" description="Disordered" evidence="1">
    <location>
        <begin position="1"/>
        <end position="53"/>
    </location>
</feature>
<dbReference type="AlphaFoldDB" id="A0A9N9ESQ0"/>
<evidence type="ECO:0000313" key="2">
    <source>
        <dbReference type="EMBL" id="CAG8690323.1"/>
    </source>
</evidence>
<organism evidence="2 3">
    <name type="scientific">Dentiscutata erythropus</name>
    <dbReference type="NCBI Taxonomy" id="1348616"/>
    <lineage>
        <taxon>Eukaryota</taxon>
        <taxon>Fungi</taxon>
        <taxon>Fungi incertae sedis</taxon>
        <taxon>Mucoromycota</taxon>
        <taxon>Glomeromycotina</taxon>
        <taxon>Glomeromycetes</taxon>
        <taxon>Diversisporales</taxon>
        <taxon>Gigasporaceae</taxon>
        <taxon>Dentiscutata</taxon>
    </lineage>
</organism>
<name>A0A9N9ESQ0_9GLOM</name>
<keyword evidence="3" id="KW-1185">Reference proteome</keyword>
<accession>A0A9N9ESQ0</accession>